<evidence type="ECO:0000256" key="1">
    <source>
        <dbReference type="SAM" id="MobiDB-lite"/>
    </source>
</evidence>
<name>A0ABN7BBE8_9HEMI</name>
<keyword evidence="3" id="KW-1185">Reference proteome</keyword>
<accession>A0ABN7BBE8</accession>
<reference evidence="2 3" key="1">
    <citation type="submission" date="2023-09" db="EMBL/GenBank/DDBJ databases">
        <title>Nesidiocoris tenuis whole genome shotgun sequence.</title>
        <authorList>
            <person name="Shibata T."/>
            <person name="Shimoda M."/>
            <person name="Kobayashi T."/>
            <person name="Uehara T."/>
        </authorList>
    </citation>
    <scope>NUCLEOTIDE SEQUENCE [LARGE SCALE GENOMIC DNA]</scope>
    <source>
        <strain evidence="2 3">Japan</strain>
    </source>
</reference>
<feature type="compositionally biased region" description="Low complexity" evidence="1">
    <location>
        <begin position="60"/>
        <end position="75"/>
    </location>
</feature>
<feature type="region of interest" description="Disordered" evidence="1">
    <location>
        <begin position="21"/>
        <end position="86"/>
    </location>
</feature>
<evidence type="ECO:0000313" key="3">
    <source>
        <dbReference type="Proteomes" id="UP001307889"/>
    </source>
</evidence>
<sequence length="112" mass="12079">MPKFGAGFALHFGSTSRYRRISTTSSHLLPHDKKFRRPGTKTRSAGPSYLGNGEMVSQVRLSSARRPPARPSKSPVSGQRPTPPKNVAACCFPVREDASDGGAAGSRCCYRN</sequence>
<evidence type="ECO:0000313" key="2">
    <source>
        <dbReference type="EMBL" id="BET00965.1"/>
    </source>
</evidence>
<gene>
    <name evidence="2" type="ORF">NTJ_13781</name>
</gene>
<dbReference type="EMBL" id="AP028920">
    <property type="protein sequence ID" value="BET00965.1"/>
    <property type="molecule type" value="Genomic_DNA"/>
</dbReference>
<proteinExistence type="predicted"/>
<dbReference type="Proteomes" id="UP001307889">
    <property type="component" value="Chromosome 12"/>
</dbReference>
<protein>
    <submittedName>
        <fullName evidence="2">Uncharacterized protein</fullName>
    </submittedName>
</protein>
<organism evidence="2 3">
    <name type="scientific">Nesidiocoris tenuis</name>
    <dbReference type="NCBI Taxonomy" id="355587"/>
    <lineage>
        <taxon>Eukaryota</taxon>
        <taxon>Metazoa</taxon>
        <taxon>Ecdysozoa</taxon>
        <taxon>Arthropoda</taxon>
        <taxon>Hexapoda</taxon>
        <taxon>Insecta</taxon>
        <taxon>Pterygota</taxon>
        <taxon>Neoptera</taxon>
        <taxon>Paraneoptera</taxon>
        <taxon>Hemiptera</taxon>
        <taxon>Heteroptera</taxon>
        <taxon>Panheteroptera</taxon>
        <taxon>Cimicomorpha</taxon>
        <taxon>Miridae</taxon>
        <taxon>Dicyphina</taxon>
        <taxon>Nesidiocoris</taxon>
    </lineage>
</organism>